<protein>
    <submittedName>
        <fullName evidence="5">Putative diguanylate cyclase</fullName>
    </submittedName>
</protein>
<feature type="chain" id="PRO_5001660681" evidence="2">
    <location>
        <begin position="18"/>
        <end position="579"/>
    </location>
</feature>
<dbReference type="InterPro" id="IPR001633">
    <property type="entry name" value="EAL_dom"/>
</dbReference>
<dbReference type="CDD" id="cd01948">
    <property type="entry name" value="EAL"/>
    <property type="match status" value="1"/>
</dbReference>
<reference evidence="5 6" key="1">
    <citation type="journal article" date="2014" name="Antonie Van Leeuwenhoek">
        <title>Hyphomonas beringensis sp. nov. and Hyphomonas chukchiensis sp. nov., isolated from surface seawater of the Bering Sea and Chukchi Sea.</title>
        <authorList>
            <person name="Li C."/>
            <person name="Lai Q."/>
            <person name="Li G."/>
            <person name="Dong C."/>
            <person name="Wang J."/>
            <person name="Liao Y."/>
            <person name="Shao Z."/>
        </authorList>
    </citation>
    <scope>NUCLEOTIDE SEQUENCE [LARGE SCALE GENOMIC DNA]</scope>
    <source>
        <strain evidence="5 6">MHS-3</strain>
    </source>
</reference>
<dbReference type="AlphaFoldDB" id="A0A069E4G8"/>
<dbReference type="SMART" id="SM00052">
    <property type="entry name" value="EAL"/>
    <property type="match status" value="1"/>
</dbReference>
<evidence type="ECO:0000259" key="4">
    <source>
        <dbReference type="PROSITE" id="PS50887"/>
    </source>
</evidence>
<dbReference type="InterPro" id="IPR035919">
    <property type="entry name" value="EAL_sf"/>
</dbReference>
<dbReference type="RefSeq" id="WP_051595922.1">
    <property type="nucleotide sequence ID" value="NZ_ARYH01000001.1"/>
</dbReference>
<dbReference type="PROSITE" id="PS50887">
    <property type="entry name" value="GGDEF"/>
    <property type="match status" value="1"/>
</dbReference>
<dbReference type="SUPFAM" id="SSF141868">
    <property type="entry name" value="EAL domain-like"/>
    <property type="match status" value="1"/>
</dbReference>
<keyword evidence="1" id="KW-1133">Transmembrane helix</keyword>
<dbReference type="PANTHER" id="PTHR33121">
    <property type="entry name" value="CYCLIC DI-GMP PHOSPHODIESTERASE PDEF"/>
    <property type="match status" value="1"/>
</dbReference>
<feature type="domain" description="EAL" evidence="3">
    <location>
        <begin position="316"/>
        <end position="569"/>
    </location>
</feature>
<feature type="transmembrane region" description="Helical" evidence="1">
    <location>
        <begin position="57"/>
        <end position="77"/>
    </location>
</feature>
<dbReference type="NCBIfam" id="TIGR00254">
    <property type="entry name" value="GGDEF"/>
    <property type="match status" value="1"/>
</dbReference>
<keyword evidence="1" id="KW-0472">Membrane</keyword>
<dbReference type="CDD" id="cd01949">
    <property type="entry name" value="GGDEF"/>
    <property type="match status" value="1"/>
</dbReference>
<accession>A0A069E4G8</accession>
<organism evidence="5 6">
    <name type="scientific">Hyphomonas adhaerens MHS-3</name>
    <dbReference type="NCBI Taxonomy" id="1280949"/>
    <lineage>
        <taxon>Bacteria</taxon>
        <taxon>Pseudomonadati</taxon>
        <taxon>Pseudomonadota</taxon>
        <taxon>Alphaproteobacteria</taxon>
        <taxon>Hyphomonadales</taxon>
        <taxon>Hyphomonadaceae</taxon>
        <taxon>Hyphomonas</taxon>
    </lineage>
</organism>
<dbReference type="eggNOG" id="COG5001">
    <property type="taxonomic scope" value="Bacteria"/>
</dbReference>
<feature type="domain" description="GGDEF" evidence="4">
    <location>
        <begin position="164"/>
        <end position="307"/>
    </location>
</feature>
<sequence length="579" mass="63492">MSQIRRFFGSMTLPAFAATAGAVAAVLVYGAVTVLEQTYRVIIGGHAWNDMASPPEVMLGLVLMSIACGAGASFVLARSFQRVLQRFLAYLDDTTSVRPRGVDTVMFKELRRLRVAVTRRVSHLRRENERLATIAYVDQRTGLPNTIALEAEIERKLPFASYDSPAAFFLLDLDQFGRAAERLGSLATNTLLKSVGERLTGSMSRLDPTVAPSLDDAMIAALHNDQFAIFLPSAITRENVSNIARAIRVAFAQPFEINGQSVSIGMSGGIVMAPEDADSPQKLFRHADLALQQVRQESASGFRYFSPRLNRVARGKYMLEAELREAVAAREFKAVFQPKVDFATGKIVGCEALARWQRANGKIISPAAFIPLAEETGLVNQIGEQILESACECAVVWMKEGFDVSVAVNVSPRQFMTVDLTNLVLEVLKRTGLPPARLELEITESMAVSDPTKVDRVMRPLRALGVKLALDDFGTGHSNLSMLTQLPFDVFKIDRQFVSALDADRQAPAIVEMILAMAETLGLKTVAEGVETERQAEFLSRRGCSMAQGFLYSPGLPQEGFLELLRGWDKRASAPRKAS</sequence>
<dbReference type="SMART" id="SM00267">
    <property type="entry name" value="GGDEF"/>
    <property type="match status" value="1"/>
</dbReference>
<dbReference type="Gene3D" id="3.30.70.270">
    <property type="match status" value="1"/>
</dbReference>
<evidence type="ECO:0000313" key="6">
    <source>
        <dbReference type="Proteomes" id="UP000027446"/>
    </source>
</evidence>
<feature type="signal peptide" evidence="2">
    <location>
        <begin position="1"/>
        <end position="17"/>
    </location>
</feature>
<dbReference type="GO" id="GO:0071111">
    <property type="term" value="F:cyclic-guanylate-specific phosphodiesterase activity"/>
    <property type="evidence" value="ECO:0007669"/>
    <property type="project" value="InterPro"/>
</dbReference>
<dbReference type="PANTHER" id="PTHR33121:SF70">
    <property type="entry name" value="SIGNALING PROTEIN YKOW"/>
    <property type="match status" value="1"/>
</dbReference>
<keyword evidence="2" id="KW-0732">Signal</keyword>
<keyword evidence="1" id="KW-0812">Transmembrane</keyword>
<evidence type="ECO:0000256" key="2">
    <source>
        <dbReference type="SAM" id="SignalP"/>
    </source>
</evidence>
<gene>
    <name evidence="5" type="ORF">HAD_04545</name>
</gene>
<dbReference type="EMBL" id="ARYH01000001">
    <property type="protein sequence ID" value="KCZ84922.1"/>
    <property type="molecule type" value="Genomic_DNA"/>
</dbReference>
<dbReference type="STRING" id="1280949.HAD_04545"/>
<dbReference type="PROSITE" id="PS50883">
    <property type="entry name" value="EAL"/>
    <property type="match status" value="1"/>
</dbReference>
<dbReference type="Proteomes" id="UP000027446">
    <property type="component" value="Unassembled WGS sequence"/>
</dbReference>
<keyword evidence="6" id="KW-1185">Reference proteome</keyword>
<dbReference type="InterPro" id="IPR029787">
    <property type="entry name" value="Nucleotide_cyclase"/>
</dbReference>
<dbReference type="SUPFAM" id="SSF55073">
    <property type="entry name" value="Nucleotide cyclase"/>
    <property type="match status" value="1"/>
</dbReference>
<name>A0A069E4G8_9PROT</name>
<dbReference type="InterPro" id="IPR050706">
    <property type="entry name" value="Cyclic-di-GMP_PDE-like"/>
</dbReference>
<evidence type="ECO:0000313" key="5">
    <source>
        <dbReference type="EMBL" id="KCZ84922.1"/>
    </source>
</evidence>
<dbReference type="PATRIC" id="fig|1280949.3.peg.927"/>
<dbReference type="InterPro" id="IPR000160">
    <property type="entry name" value="GGDEF_dom"/>
</dbReference>
<proteinExistence type="predicted"/>
<dbReference type="Pfam" id="PF00563">
    <property type="entry name" value="EAL"/>
    <property type="match status" value="1"/>
</dbReference>
<evidence type="ECO:0000259" key="3">
    <source>
        <dbReference type="PROSITE" id="PS50883"/>
    </source>
</evidence>
<dbReference type="InterPro" id="IPR043128">
    <property type="entry name" value="Rev_trsase/Diguanyl_cyclase"/>
</dbReference>
<dbReference type="OrthoDB" id="7279500at2"/>
<feature type="transmembrane region" description="Helical" evidence="1">
    <location>
        <begin position="12"/>
        <end position="32"/>
    </location>
</feature>
<evidence type="ECO:0000256" key="1">
    <source>
        <dbReference type="SAM" id="Phobius"/>
    </source>
</evidence>
<dbReference type="Gene3D" id="3.20.20.450">
    <property type="entry name" value="EAL domain"/>
    <property type="match status" value="1"/>
</dbReference>
<comment type="caution">
    <text evidence="5">The sequence shown here is derived from an EMBL/GenBank/DDBJ whole genome shotgun (WGS) entry which is preliminary data.</text>
</comment>
<dbReference type="Pfam" id="PF00990">
    <property type="entry name" value="GGDEF"/>
    <property type="match status" value="1"/>
</dbReference>